<dbReference type="OrthoDB" id="11410at2157"/>
<dbReference type="Proteomes" id="UP000245577">
    <property type="component" value="Unassembled WGS sequence"/>
</dbReference>
<dbReference type="EMBL" id="MZGU01000004">
    <property type="protein sequence ID" value="PWB85974.1"/>
    <property type="molecule type" value="Genomic_DNA"/>
</dbReference>
<dbReference type="RefSeq" id="WP_116669617.1">
    <property type="nucleotide sequence ID" value="NZ_MZGU01000004.1"/>
</dbReference>
<proteinExistence type="predicted"/>
<protein>
    <recommendedName>
        <fullName evidence="1">Methanogenesis regulatory protein FilR1 middle domain-containing protein</fullName>
    </recommendedName>
</protein>
<keyword evidence="3" id="KW-1185">Reference proteome</keyword>
<feature type="domain" description="Methanogenesis regulatory protein FilR1 middle" evidence="1">
    <location>
        <begin position="133"/>
        <end position="258"/>
    </location>
</feature>
<name>A0A2U1S7D0_9EURY</name>
<dbReference type="InterPro" id="IPR016490">
    <property type="entry name" value="Tscrpt_reg_HTH_AF0396-typ3"/>
</dbReference>
<evidence type="ECO:0000313" key="2">
    <source>
        <dbReference type="EMBL" id="PWB85974.1"/>
    </source>
</evidence>
<organism evidence="2 3">
    <name type="scientific">Methanobrevibacter woesei</name>
    <dbReference type="NCBI Taxonomy" id="190976"/>
    <lineage>
        <taxon>Archaea</taxon>
        <taxon>Methanobacteriati</taxon>
        <taxon>Methanobacteriota</taxon>
        <taxon>Methanomada group</taxon>
        <taxon>Methanobacteria</taxon>
        <taxon>Methanobacteriales</taxon>
        <taxon>Methanobacteriaceae</taxon>
        <taxon>Methanobrevibacter</taxon>
    </lineage>
</organism>
<dbReference type="InterPro" id="IPR013561">
    <property type="entry name" value="FilR1_middle_dom"/>
</dbReference>
<dbReference type="Pfam" id="PF08350">
    <property type="entry name" value="FilR1_middle"/>
    <property type="match status" value="1"/>
</dbReference>
<dbReference type="AlphaFoldDB" id="A0A2U1S7D0"/>
<dbReference type="Gene3D" id="1.10.10.10">
    <property type="entry name" value="Winged helix-like DNA-binding domain superfamily/Winged helix DNA-binding domain"/>
    <property type="match status" value="1"/>
</dbReference>
<dbReference type="InterPro" id="IPR036388">
    <property type="entry name" value="WH-like_DNA-bd_sf"/>
</dbReference>
<accession>A0A2U1S7D0</accession>
<sequence length="270" mass="31627">MSKNENHEFKNIKYILTSTMRTKLIISIYEKEKNLEELRNELKKPSATILHGLKELENLNFVKKINKNYSLTSNGYLLAVNMLKLIENWYSINKNEIFWNRHDLKCIPKDLLKKLYQLKNSYCINSTNDDLSKALTTYIELLGESKNLKIILPIFSEIHIENLLNLVEKGIINNLSLITREEIIESINEHPKFKEILNLNNVKVTTLNLPINIFLTCSDEFISLTLFFKDGHYDDSQLLIDRSEEGATWGKSLFEYYLGKEDDKEKMIVE</sequence>
<dbReference type="InterPro" id="IPR036390">
    <property type="entry name" value="WH_DNA-bd_sf"/>
</dbReference>
<evidence type="ECO:0000259" key="1">
    <source>
        <dbReference type="Pfam" id="PF08350"/>
    </source>
</evidence>
<reference evidence="2 3" key="1">
    <citation type="submission" date="2017-03" db="EMBL/GenBank/DDBJ databases">
        <title>Genome sequence of Methanobrevibacter wosei.</title>
        <authorList>
            <person name="Poehlein A."/>
            <person name="Seedorf H."/>
            <person name="Daniel R."/>
        </authorList>
    </citation>
    <scope>NUCLEOTIDE SEQUENCE [LARGE SCALE GENOMIC DNA]</scope>
    <source>
        <strain evidence="2 3">DSM 11979</strain>
    </source>
</reference>
<gene>
    <name evidence="2" type="ORF">MBBWO_08260</name>
</gene>
<dbReference type="PIRSF" id="PIRSF006692">
    <property type="entry name" value="TF_HTH_AF0396_prd"/>
    <property type="match status" value="1"/>
</dbReference>
<dbReference type="SUPFAM" id="SSF46785">
    <property type="entry name" value="Winged helix' DNA-binding domain"/>
    <property type="match status" value="1"/>
</dbReference>
<evidence type="ECO:0000313" key="3">
    <source>
        <dbReference type="Proteomes" id="UP000245577"/>
    </source>
</evidence>
<comment type="caution">
    <text evidence="2">The sequence shown here is derived from an EMBL/GenBank/DDBJ whole genome shotgun (WGS) entry which is preliminary data.</text>
</comment>